<comment type="catalytic activity">
    <reaction evidence="1">
        <text>RNA(n) + a ribonucleoside 5'-triphosphate = RNA(n+1) + diphosphate</text>
        <dbReference type="Rhea" id="RHEA:21248"/>
        <dbReference type="Rhea" id="RHEA-COMP:14527"/>
        <dbReference type="Rhea" id="RHEA-COMP:17342"/>
        <dbReference type="ChEBI" id="CHEBI:33019"/>
        <dbReference type="ChEBI" id="CHEBI:61557"/>
        <dbReference type="ChEBI" id="CHEBI:140395"/>
        <dbReference type="EC" id="2.7.7.48"/>
    </reaction>
</comment>
<reference evidence="4 5" key="1">
    <citation type="journal article" date="2015" name="Genome Biol. Evol.">
        <title>Comparative Genomics of a Bacterivorous Green Alga Reveals Evolutionary Causalities and Consequences of Phago-Mixotrophic Mode of Nutrition.</title>
        <authorList>
            <person name="Burns J.A."/>
            <person name="Paasch A."/>
            <person name="Narechania A."/>
            <person name="Kim E."/>
        </authorList>
    </citation>
    <scope>NUCLEOTIDE SEQUENCE [LARGE SCALE GENOMIC DNA]</scope>
    <source>
        <strain evidence="4 5">PLY_AMNH</strain>
    </source>
</reference>
<organism evidence="4 5">
    <name type="scientific">Cymbomonas tetramitiformis</name>
    <dbReference type="NCBI Taxonomy" id="36881"/>
    <lineage>
        <taxon>Eukaryota</taxon>
        <taxon>Viridiplantae</taxon>
        <taxon>Chlorophyta</taxon>
        <taxon>Pyramimonadophyceae</taxon>
        <taxon>Pyramimonadales</taxon>
        <taxon>Pyramimonadaceae</taxon>
        <taxon>Cymbomonas</taxon>
    </lineage>
</organism>
<name>A0AAE0L580_9CHLO</name>
<keyword evidence="1" id="KW-0548">Nucleotidyltransferase</keyword>
<evidence type="ECO:0000259" key="3">
    <source>
        <dbReference type="Pfam" id="PF05183"/>
    </source>
</evidence>
<dbReference type="InterPro" id="IPR057596">
    <property type="entry name" value="RDRP_core"/>
</dbReference>
<keyword evidence="1" id="KW-0943">RNA-mediated gene silencing</keyword>
<dbReference type="PANTHER" id="PTHR23079:SF55">
    <property type="entry name" value="RNA-DIRECTED RNA POLYMERASE"/>
    <property type="match status" value="1"/>
</dbReference>
<accession>A0AAE0L580</accession>
<dbReference type="GO" id="GO:0031380">
    <property type="term" value="C:nuclear RNA-directed RNA polymerase complex"/>
    <property type="evidence" value="ECO:0007669"/>
    <property type="project" value="TreeGrafter"/>
</dbReference>
<dbReference type="EC" id="2.7.7.48" evidence="1"/>
<keyword evidence="1" id="KW-0808">Transferase</keyword>
<dbReference type="GO" id="GO:0030422">
    <property type="term" value="P:siRNA processing"/>
    <property type="evidence" value="ECO:0007669"/>
    <property type="project" value="TreeGrafter"/>
</dbReference>
<feature type="region of interest" description="Disordered" evidence="2">
    <location>
        <begin position="282"/>
        <end position="312"/>
    </location>
</feature>
<evidence type="ECO:0000313" key="5">
    <source>
        <dbReference type="Proteomes" id="UP001190700"/>
    </source>
</evidence>
<sequence length="875" mass="97208">MTIQNSEHNVELDLRFRGAVSKPETDAVAVVKRIDVFDVSVRLTYSVNKLQTNRLFHYYGADHFAVIHFQVGFGSRKAACEYVAQVLRNGIKIDNQKYSYLGHSASQLKSATCVLFCGTPEAVTDLIEEWGAFSRISEVAKRAKRFGLLLSGIYPILKIGAPSVQMIDDIQTSEYVFTDGCGFVSPAWAKKIARRANAVCRFRGQPYVPSVLQIRYKGFKGILVVHPDVVECDVQIAFKYLMAHNELDIAEKLWEDGINGVVHTRLLKLQAAEIRSSAKCVPKRGSSGQVQSPLSTPSSSPCAEAALSSPGSHSDVKEKLRIRIEDSRLAFGVADPSGLLEYGQCFYQPTIDGEPRALTDGFVLVARNPAYHPGDLRVLQVVDVPSCRHLRDVIVFRTKGPRPHADEMAGGDLDGDKFFCCWDSDLVPCRDNLVPPLEYPAAPPRVTPDHVTREDLIRYFAYYDAALVGKLDAYWNTWADLKGVNCRECTAVAQLFARGVDACTSGERVAVPSWLVPPTPPHQPTTGTLEEEASSSAEQRAWNKMDLAAQLWRRSNNLQVLSDSLGGRSSGGPPGQASRAGGAMDIEEVQRLLELQDVGVSDYELLRFIIKWCKRHSCSLIESGLMYAIDYSTLSHEQRLFAKAAGVPVHLLYNALNASEIISREDLAHFSLHSVDPLHWKLFSRGSLDIPATYGSLYTCLTGSQADSMSLKIGGAHLRLNHYDTAIINYLVILHCQVHRRSRSRPAQKERRTPALNSSHANADIDLTALNAIGHVPGRWRGCDFVLGFEKKLVVFRTHESQAVAVYFPHRCDGPGEHACTGTEQLVAYVFARGFRKKEVLVDHQFDFDSVRLQLYRGQKRSSFLWLRAAPPPPE</sequence>
<feature type="region of interest" description="Disordered" evidence="2">
    <location>
        <begin position="517"/>
        <end position="536"/>
    </location>
</feature>
<comment type="caution">
    <text evidence="4">The sequence shown here is derived from an EMBL/GenBank/DDBJ whole genome shotgun (WGS) entry which is preliminary data.</text>
</comment>
<dbReference type="GO" id="GO:0003968">
    <property type="term" value="F:RNA-directed RNA polymerase activity"/>
    <property type="evidence" value="ECO:0007669"/>
    <property type="project" value="UniProtKB-KW"/>
</dbReference>
<comment type="function">
    <text evidence="1">Probably involved in the RNA silencing pathway and required for the generation of small interfering RNAs (siRNAs).</text>
</comment>
<protein>
    <recommendedName>
        <fullName evidence="1">RNA-dependent RNA polymerase</fullName>
        <ecNumber evidence="1">2.7.7.48</ecNumber>
    </recommendedName>
</protein>
<dbReference type="InterPro" id="IPR007855">
    <property type="entry name" value="RDRP"/>
</dbReference>
<feature type="compositionally biased region" description="Low complexity" evidence="2">
    <location>
        <begin position="524"/>
        <end position="536"/>
    </location>
</feature>
<dbReference type="EMBL" id="LGRX02009110">
    <property type="protein sequence ID" value="KAK3272180.1"/>
    <property type="molecule type" value="Genomic_DNA"/>
</dbReference>
<keyword evidence="1" id="KW-0694">RNA-binding</keyword>
<dbReference type="GO" id="GO:0003723">
    <property type="term" value="F:RNA binding"/>
    <property type="evidence" value="ECO:0007669"/>
    <property type="project" value="UniProtKB-KW"/>
</dbReference>
<feature type="compositionally biased region" description="Polar residues" evidence="2">
    <location>
        <begin position="286"/>
        <end position="301"/>
    </location>
</feature>
<feature type="domain" description="RDRP core" evidence="3">
    <location>
        <begin position="51"/>
        <end position="238"/>
    </location>
</feature>
<evidence type="ECO:0000256" key="2">
    <source>
        <dbReference type="SAM" id="MobiDB-lite"/>
    </source>
</evidence>
<keyword evidence="5" id="KW-1185">Reference proteome</keyword>
<comment type="similarity">
    <text evidence="1">Belongs to the RdRP family.</text>
</comment>
<dbReference type="PANTHER" id="PTHR23079">
    <property type="entry name" value="RNA-DEPENDENT RNA POLYMERASE"/>
    <property type="match status" value="1"/>
</dbReference>
<evidence type="ECO:0000256" key="1">
    <source>
        <dbReference type="RuleBase" id="RU363098"/>
    </source>
</evidence>
<feature type="domain" description="RDRP core" evidence="3">
    <location>
        <begin position="314"/>
        <end position="523"/>
    </location>
</feature>
<dbReference type="Pfam" id="PF05183">
    <property type="entry name" value="RdRP"/>
    <property type="match status" value="2"/>
</dbReference>
<keyword evidence="1" id="KW-0696">RNA-directed RNA polymerase</keyword>
<dbReference type="Proteomes" id="UP001190700">
    <property type="component" value="Unassembled WGS sequence"/>
</dbReference>
<proteinExistence type="inferred from homology"/>
<dbReference type="AlphaFoldDB" id="A0AAE0L580"/>
<evidence type="ECO:0000313" key="4">
    <source>
        <dbReference type="EMBL" id="KAK3272180.1"/>
    </source>
</evidence>
<gene>
    <name evidence="4" type="ORF">CYMTET_19511</name>
</gene>